<evidence type="ECO:0000256" key="2">
    <source>
        <dbReference type="ARBA" id="ARBA00022840"/>
    </source>
</evidence>
<keyword evidence="2" id="KW-0067">ATP-binding</keyword>
<dbReference type="SUPFAM" id="SSF48452">
    <property type="entry name" value="TPR-like"/>
    <property type="match status" value="1"/>
</dbReference>
<dbReference type="PRINTS" id="PR00038">
    <property type="entry name" value="HTHLUXR"/>
</dbReference>
<dbReference type="Pfam" id="PF00196">
    <property type="entry name" value="GerE"/>
    <property type="match status" value="1"/>
</dbReference>
<feature type="domain" description="HTH luxR-type" evidence="3">
    <location>
        <begin position="827"/>
        <end position="892"/>
    </location>
</feature>
<evidence type="ECO:0000313" key="4">
    <source>
        <dbReference type="EMBL" id="GAA0243874.1"/>
    </source>
</evidence>
<dbReference type="InterPro" id="IPR011990">
    <property type="entry name" value="TPR-like_helical_dom_sf"/>
</dbReference>
<comment type="caution">
    <text evidence="4">The sequence shown here is derived from an EMBL/GenBank/DDBJ whole genome shotgun (WGS) entry which is preliminary data.</text>
</comment>
<dbReference type="Gene3D" id="1.10.10.10">
    <property type="entry name" value="Winged helix-like DNA-binding domain superfamily/Winged helix DNA-binding domain"/>
    <property type="match status" value="1"/>
</dbReference>
<dbReference type="InterPro" id="IPR000792">
    <property type="entry name" value="Tscrpt_reg_LuxR_C"/>
</dbReference>
<keyword evidence="5" id="KW-1185">Reference proteome</keyword>
<accession>A0ABP3DYT2</accession>
<protein>
    <submittedName>
        <fullName evidence="4">Helix-turn-helix transcriptional regulator</fullName>
    </submittedName>
</protein>
<evidence type="ECO:0000256" key="1">
    <source>
        <dbReference type="ARBA" id="ARBA00022741"/>
    </source>
</evidence>
<dbReference type="SUPFAM" id="SSF52540">
    <property type="entry name" value="P-loop containing nucleoside triphosphate hydrolases"/>
    <property type="match status" value="1"/>
</dbReference>
<dbReference type="EMBL" id="BAAABU010000012">
    <property type="protein sequence ID" value="GAA0243874.1"/>
    <property type="molecule type" value="Genomic_DNA"/>
</dbReference>
<dbReference type="InterPro" id="IPR036388">
    <property type="entry name" value="WH-like_DNA-bd_sf"/>
</dbReference>
<dbReference type="SMART" id="SM00421">
    <property type="entry name" value="HTH_LUXR"/>
    <property type="match status" value="1"/>
</dbReference>
<dbReference type="InterPro" id="IPR041664">
    <property type="entry name" value="AAA_16"/>
</dbReference>
<dbReference type="InterPro" id="IPR016032">
    <property type="entry name" value="Sig_transdc_resp-reg_C-effctor"/>
</dbReference>
<dbReference type="Proteomes" id="UP001500416">
    <property type="component" value="Unassembled WGS sequence"/>
</dbReference>
<dbReference type="PANTHER" id="PTHR16305">
    <property type="entry name" value="TESTICULAR SOLUBLE ADENYLYL CYCLASE"/>
    <property type="match status" value="1"/>
</dbReference>
<dbReference type="PANTHER" id="PTHR16305:SF35">
    <property type="entry name" value="TRANSCRIPTIONAL ACTIVATOR DOMAIN"/>
    <property type="match status" value="1"/>
</dbReference>
<dbReference type="SUPFAM" id="SSF46894">
    <property type="entry name" value="C-terminal effector domain of the bipartite response regulators"/>
    <property type="match status" value="1"/>
</dbReference>
<proteinExistence type="predicted"/>
<organism evidence="4 5">
    <name type="scientific">Saccharothrix mutabilis subsp. mutabilis</name>
    <dbReference type="NCBI Taxonomy" id="66855"/>
    <lineage>
        <taxon>Bacteria</taxon>
        <taxon>Bacillati</taxon>
        <taxon>Actinomycetota</taxon>
        <taxon>Actinomycetes</taxon>
        <taxon>Pseudonocardiales</taxon>
        <taxon>Pseudonocardiaceae</taxon>
        <taxon>Saccharothrix</taxon>
    </lineage>
</organism>
<dbReference type="CDD" id="cd06170">
    <property type="entry name" value="LuxR_C_like"/>
    <property type="match status" value="1"/>
</dbReference>
<evidence type="ECO:0000313" key="5">
    <source>
        <dbReference type="Proteomes" id="UP001500416"/>
    </source>
</evidence>
<reference evidence="5" key="1">
    <citation type="journal article" date="2019" name="Int. J. Syst. Evol. Microbiol.">
        <title>The Global Catalogue of Microorganisms (GCM) 10K type strain sequencing project: providing services to taxonomists for standard genome sequencing and annotation.</title>
        <authorList>
            <consortium name="The Broad Institute Genomics Platform"/>
            <consortium name="The Broad Institute Genome Sequencing Center for Infectious Disease"/>
            <person name="Wu L."/>
            <person name="Ma J."/>
        </authorList>
    </citation>
    <scope>NUCLEOTIDE SEQUENCE [LARGE SCALE GENOMIC DNA]</scope>
    <source>
        <strain evidence="5">JCM 3380</strain>
    </source>
</reference>
<dbReference type="RefSeq" id="WP_343936200.1">
    <property type="nucleotide sequence ID" value="NZ_BAAABU010000012.1"/>
</dbReference>
<dbReference type="Gene3D" id="1.25.40.10">
    <property type="entry name" value="Tetratricopeptide repeat domain"/>
    <property type="match status" value="2"/>
</dbReference>
<dbReference type="PROSITE" id="PS50043">
    <property type="entry name" value="HTH_LUXR_2"/>
    <property type="match status" value="1"/>
</dbReference>
<evidence type="ECO:0000259" key="3">
    <source>
        <dbReference type="PROSITE" id="PS50043"/>
    </source>
</evidence>
<name>A0ABP3DYT2_9PSEU</name>
<dbReference type="InterPro" id="IPR027417">
    <property type="entry name" value="P-loop_NTPase"/>
</dbReference>
<gene>
    <name evidence="4" type="ORF">GCM10010492_48910</name>
</gene>
<keyword evidence="1" id="KW-0547">Nucleotide-binding</keyword>
<sequence length="895" mass="95944">MSAQRVSPVLVGRAEEVARLGEAFAGAPATVLLGGEAGVGKSRLVAEFVAGLDARVLVGGCVELDGLPFAPFVAALRGIGLGERERADLAPLVPGLEPRPGDEARPRLFEGVLALLARLSEHRPVVLVVEDAHWADRSSRDLLDFLVRNQRAVPRSLIVVTHRTDETSRPLRAVLAELGRLPWVRSLGLGRLSAADVRRQVREILGDEPDPEHARTVFRRSAGNPLFVEALLDGSAGRSLAELLLGRVDRLGPDAVAIVRAAAVGGARVSHAVLSEVVDTTAIRSTVDGGVLVVDGDGYAFRHALIRDAVCADLLPGERADLHARYARALPGDAAAELTHHRHAAGDLTGAVEAAWRAADTARRALAYAEQLAMLERVLALWEHAGHLGVDRSTVLENAGEAAWRAGEDTRGVELTTELLASLDLDAERVRYAAVLEQRARMLARLGRPEALDDHRRAVDTVPEGHAIRGYLLNSLAGRLMEVPAPEEARAAAERALAASHHAGDDPSEAAALITLAVLDAREGDLDAQLPRLARAAAIAESVAAHQIRLRALRWESSLTEAFGRLERAEALARHGLRTARELGLARSAGVEHAVALAMAQVAAGKWDEAVDCVDHALDHAPPPNHHAHLLCLRGYVDLHRGDPDRAEWAVTRAHDLVGSGFSQDPLLLTRLTAEIRLAQGRDPADVLLPALRLPHLAHASRFAWPLLVIARRARLVGTPWDDLVGTPWDDGDGGRRPLPVVGPVQRAWSLTFHGSPEAVPAWEALDQPFHLASALLDHAAQDPRARADHLRRAVTLAEALGAEPLRARAADLARRAHVTLTGEGAAKRDSFGLTAREVEILRLVTDGLANREIAERLFISAKTASVHVSNILGKLGVANRVEAAATAHRLGLFE</sequence>
<dbReference type="Pfam" id="PF13191">
    <property type="entry name" value="AAA_16"/>
    <property type="match status" value="1"/>
</dbReference>